<dbReference type="EMBL" id="BBLT01000006">
    <property type="protein sequence ID" value="GAL86154.1"/>
    <property type="molecule type" value="Genomic_DNA"/>
</dbReference>
<organism evidence="1 2">
    <name type="scientific">Sporocytophaga myxococcoides</name>
    <dbReference type="NCBI Taxonomy" id="153721"/>
    <lineage>
        <taxon>Bacteria</taxon>
        <taxon>Pseudomonadati</taxon>
        <taxon>Bacteroidota</taxon>
        <taxon>Cytophagia</taxon>
        <taxon>Cytophagales</taxon>
        <taxon>Cytophagaceae</taxon>
        <taxon>Sporocytophaga</taxon>
    </lineage>
</organism>
<dbReference type="Proteomes" id="UP000030185">
    <property type="component" value="Unassembled WGS sequence"/>
</dbReference>
<name>A0A098LI56_9BACT</name>
<keyword evidence="2" id="KW-1185">Reference proteome</keyword>
<sequence length="56" mass="5827">MSPVFKPVAFAVSTEESPAHMFDKGPVIVTAFGASHNGVHKAFSVVQLQSGVACPI</sequence>
<protein>
    <submittedName>
        <fullName evidence="1">Uncharacterized protein</fullName>
    </submittedName>
</protein>
<evidence type="ECO:0000313" key="2">
    <source>
        <dbReference type="Proteomes" id="UP000030185"/>
    </source>
</evidence>
<evidence type="ECO:0000313" key="1">
    <source>
        <dbReference type="EMBL" id="GAL86154.1"/>
    </source>
</evidence>
<gene>
    <name evidence="1" type="ORF">MYP_3383</name>
</gene>
<proteinExistence type="predicted"/>
<dbReference type="AlphaFoldDB" id="A0A098LI56"/>
<reference evidence="1 2" key="1">
    <citation type="submission" date="2014-09" db="EMBL/GenBank/DDBJ databases">
        <title>Sporocytophaga myxococcoides PG-01 genome sequencing.</title>
        <authorList>
            <person name="Liu L."/>
            <person name="Gao P.J."/>
            <person name="Chen G.J."/>
            <person name="Wang L.S."/>
        </authorList>
    </citation>
    <scope>NUCLEOTIDE SEQUENCE [LARGE SCALE GENOMIC DNA]</scope>
    <source>
        <strain evidence="1 2">PG-01</strain>
    </source>
</reference>
<accession>A0A098LI56</accession>
<comment type="caution">
    <text evidence="1">The sequence shown here is derived from an EMBL/GenBank/DDBJ whole genome shotgun (WGS) entry which is preliminary data.</text>
</comment>